<evidence type="ECO:0000256" key="1">
    <source>
        <dbReference type="SAM" id="MobiDB-lite"/>
    </source>
</evidence>
<evidence type="ECO:0000313" key="2">
    <source>
        <dbReference type="EMBL" id="KAL1256196.1"/>
    </source>
</evidence>
<evidence type="ECO:0000313" key="3">
    <source>
        <dbReference type="Proteomes" id="UP001558613"/>
    </source>
</evidence>
<sequence>MPRYKIQRSTSEKEMNDTTRVYSRTGNRTCRAQRGRRRGDGQKEDWTVTMQHGNLISKMSWDEIVLLDKGN</sequence>
<feature type="region of interest" description="Disordered" evidence="1">
    <location>
        <begin position="1"/>
        <end position="21"/>
    </location>
</feature>
<organism evidence="2 3">
    <name type="scientific">Cirrhinus molitorella</name>
    <name type="common">mud carp</name>
    <dbReference type="NCBI Taxonomy" id="172907"/>
    <lineage>
        <taxon>Eukaryota</taxon>
        <taxon>Metazoa</taxon>
        <taxon>Chordata</taxon>
        <taxon>Craniata</taxon>
        <taxon>Vertebrata</taxon>
        <taxon>Euteleostomi</taxon>
        <taxon>Actinopterygii</taxon>
        <taxon>Neopterygii</taxon>
        <taxon>Teleostei</taxon>
        <taxon>Ostariophysi</taxon>
        <taxon>Cypriniformes</taxon>
        <taxon>Cyprinidae</taxon>
        <taxon>Labeoninae</taxon>
        <taxon>Labeonini</taxon>
        <taxon>Cirrhinus</taxon>
    </lineage>
</organism>
<dbReference type="EMBL" id="JAYMGO010000018">
    <property type="protein sequence ID" value="KAL1256196.1"/>
    <property type="molecule type" value="Genomic_DNA"/>
</dbReference>
<comment type="caution">
    <text evidence="2">The sequence shown here is derived from an EMBL/GenBank/DDBJ whole genome shotgun (WGS) entry which is preliminary data.</text>
</comment>
<reference evidence="2 3" key="1">
    <citation type="submission" date="2023-09" db="EMBL/GenBank/DDBJ databases">
        <authorList>
            <person name="Wang M."/>
        </authorList>
    </citation>
    <scope>NUCLEOTIDE SEQUENCE [LARGE SCALE GENOMIC DNA]</scope>
    <source>
        <strain evidence="2">GT-2023</strain>
        <tissue evidence="2">Liver</tissue>
    </source>
</reference>
<gene>
    <name evidence="2" type="ORF">QQF64_011741</name>
</gene>
<accession>A0ABR3LVZ6</accession>
<dbReference type="Proteomes" id="UP001558613">
    <property type="component" value="Unassembled WGS sequence"/>
</dbReference>
<keyword evidence="3" id="KW-1185">Reference proteome</keyword>
<name>A0ABR3LVZ6_9TELE</name>
<protein>
    <submittedName>
        <fullName evidence="2">Uncharacterized protein</fullName>
    </submittedName>
</protein>
<proteinExistence type="predicted"/>